<evidence type="ECO:0000259" key="4">
    <source>
        <dbReference type="PROSITE" id="PS51178"/>
    </source>
</evidence>
<dbReference type="InterPro" id="IPR050515">
    <property type="entry name" value="Beta-lactam/transpept"/>
</dbReference>
<comment type="caution">
    <text evidence="5">The sequence shown here is derived from an EMBL/GenBank/DDBJ whole genome shotgun (WGS) entry which is preliminary data.</text>
</comment>
<dbReference type="GO" id="GO:0071555">
    <property type="term" value="P:cell wall organization"/>
    <property type="evidence" value="ECO:0007669"/>
    <property type="project" value="TreeGrafter"/>
</dbReference>
<dbReference type="PANTHER" id="PTHR30627">
    <property type="entry name" value="PEPTIDOGLYCAN D,D-TRANSPEPTIDASE"/>
    <property type="match status" value="1"/>
</dbReference>
<evidence type="ECO:0000256" key="1">
    <source>
        <dbReference type="ARBA" id="ARBA00004370"/>
    </source>
</evidence>
<dbReference type="Pfam" id="PF03717">
    <property type="entry name" value="PBP_dimer"/>
    <property type="match status" value="1"/>
</dbReference>
<dbReference type="Proteomes" id="UP000886289">
    <property type="component" value="Unassembled WGS sequence"/>
</dbReference>
<accession>A0A7C0U1W6</accession>
<dbReference type="SUPFAM" id="SSF54184">
    <property type="entry name" value="Penicillin-binding protein 2x (pbp-2x), c-terminal domain"/>
    <property type="match status" value="1"/>
</dbReference>
<dbReference type="Pfam" id="PF00905">
    <property type="entry name" value="Transpeptidase"/>
    <property type="match status" value="1"/>
</dbReference>
<feature type="domain" description="PASTA" evidence="4">
    <location>
        <begin position="581"/>
        <end position="640"/>
    </location>
</feature>
<dbReference type="GO" id="GO:0005886">
    <property type="term" value="C:plasma membrane"/>
    <property type="evidence" value="ECO:0007669"/>
    <property type="project" value="TreeGrafter"/>
</dbReference>
<proteinExistence type="predicted"/>
<keyword evidence="2" id="KW-0378">Hydrolase</keyword>
<evidence type="ECO:0000313" key="5">
    <source>
        <dbReference type="EMBL" id="HDD43760.1"/>
    </source>
</evidence>
<protein>
    <submittedName>
        <fullName evidence="5">PASTA domain-containing protein</fullName>
    </submittedName>
</protein>
<dbReference type="InterPro" id="IPR012338">
    <property type="entry name" value="Beta-lactam/transpept-like"/>
</dbReference>
<dbReference type="SUPFAM" id="SSF56601">
    <property type="entry name" value="beta-lactamase/transpeptidase-like"/>
    <property type="match status" value="1"/>
</dbReference>
<dbReference type="GO" id="GO:0004180">
    <property type="term" value="F:carboxypeptidase activity"/>
    <property type="evidence" value="ECO:0007669"/>
    <property type="project" value="UniProtKB-KW"/>
</dbReference>
<dbReference type="CDD" id="cd06575">
    <property type="entry name" value="PASTA_Pbp2x-like_2"/>
    <property type="match status" value="1"/>
</dbReference>
<dbReference type="EMBL" id="DRBS01000105">
    <property type="protein sequence ID" value="HDD43760.1"/>
    <property type="molecule type" value="Genomic_DNA"/>
</dbReference>
<dbReference type="GO" id="GO:0008658">
    <property type="term" value="F:penicillin binding"/>
    <property type="evidence" value="ECO:0007669"/>
    <property type="project" value="InterPro"/>
</dbReference>
<dbReference type="Gene3D" id="3.40.710.10">
    <property type="entry name" value="DD-peptidase/beta-lactamase superfamily"/>
    <property type="match status" value="1"/>
</dbReference>
<keyword evidence="2" id="KW-0121">Carboxypeptidase</keyword>
<sequence>MKGIKFKLTIVLAIFVFFTLCLIVQAFWLQIIDVSKFKKGFKKVIIPCKRGVIYDRHGEPLAITVQTPSLYACPDLIDNPKKIAKILSPILKIDEKELLKKLKRKGEFIWLKRWLSAEEVKKLERLNIKGLGFRLENRRYYPHSFLAGQVLGFVGIDGKGLEGIERKFDKFLIGKDGYYYGLKDARGYISLSPRHPIKPAEDGASIYLSLDYKIQYAVEESLKKAIKKWQARAGSVIVLVPQTGEILAMANYPFFDPNHFRNAYPYLWRNHAIADVFEPGSTFKVVLLAAALNENIWTPHDILYGEKGKYCIENAVFHDVKPFGWLSVEHTIIYSSNIGAIKIGEKIGKNCFYKYIKKFGFGEKTGIDLDGEANGLIRPAEQWTAVDTAAACFGQGIAITALQLALAYAAIANNGKLMRPIIVKSIRNFLGKEIMHFSPEIKRQVISKKTAFQIKKILRKVVLKGTGQEAEIAGYNVAGKTGTAQKIDLETGRYSPNKHIASFVGFFPVENPRVVIAVIIDEPRPVSYGGIVAAPVFKEIAEYIIWQWQLPPSSRIVRVVKNEDKLIKESQEIYKNKEKIAVSNGIMPDLHGLSLRQAMKILQKLKIKVKIKGSGIVVKQNPVPGTHLKEGMICLLELGAD</sequence>
<keyword evidence="2" id="KW-0645">Protease</keyword>
<gene>
    <name evidence="5" type="ORF">ENG63_02725</name>
</gene>
<dbReference type="AlphaFoldDB" id="A0A7C0U1W6"/>
<dbReference type="SMART" id="SM00740">
    <property type="entry name" value="PASTA"/>
    <property type="match status" value="1"/>
</dbReference>
<evidence type="ECO:0000256" key="2">
    <source>
        <dbReference type="ARBA" id="ARBA00022645"/>
    </source>
</evidence>
<dbReference type="InterPro" id="IPR005311">
    <property type="entry name" value="PBP_dimer"/>
</dbReference>
<reference evidence="5" key="1">
    <citation type="journal article" date="2020" name="mSystems">
        <title>Genome- and Community-Level Interaction Insights into Carbon Utilization and Element Cycling Functions of Hydrothermarchaeota in Hydrothermal Sediment.</title>
        <authorList>
            <person name="Zhou Z."/>
            <person name="Liu Y."/>
            <person name="Xu W."/>
            <person name="Pan J."/>
            <person name="Luo Z.H."/>
            <person name="Li M."/>
        </authorList>
    </citation>
    <scope>NUCLEOTIDE SEQUENCE [LARGE SCALE GENOMIC DNA]</scope>
    <source>
        <strain evidence="5">HyVt-233</strain>
    </source>
</reference>
<dbReference type="PROSITE" id="PS51178">
    <property type="entry name" value="PASTA"/>
    <property type="match status" value="1"/>
</dbReference>
<organism evidence="5">
    <name type="scientific">Desulfofervidus auxilii</name>
    <dbReference type="NCBI Taxonomy" id="1621989"/>
    <lineage>
        <taxon>Bacteria</taxon>
        <taxon>Pseudomonadati</taxon>
        <taxon>Thermodesulfobacteriota</taxon>
        <taxon>Candidatus Desulfofervidia</taxon>
        <taxon>Candidatus Desulfofervidales</taxon>
        <taxon>Candidatus Desulfofervidaceae</taxon>
        <taxon>Candidatus Desulfofervidus</taxon>
    </lineage>
</organism>
<dbReference type="InterPro" id="IPR001460">
    <property type="entry name" value="PCN-bd_Tpept"/>
</dbReference>
<keyword evidence="3" id="KW-0472">Membrane</keyword>
<evidence type="ECO:0000256" key="3">
    <source>
        <dbReference type="ARBA" id="ARBA00023136"/>
    </source>
</evidence>
<dbReference type="InterPro" id="IPR005543">
    <property type="entry name" value="PASTA_dom"/>
</dbReference>
<dbReference type="InterPro" id="IPR036138">
    <property type="entry name" value="PBP_dimer_sf"/>
</dbReference>
<name>A0A7C0U1W6_DESA2</name>
<dbReference type="Pfam" id="PF03793">
    <property type="entry name" value="PASTA"/>
    <property type="match status" value="1"/>
</dbReference>
<dbReference type="Gene3D" id="3.30.450.330">
    <property type="match status" value="1"/>
</dbReference>
<dbReference type="PANTHER" id="PTHR30627:SF1">
    <property type="entry name" value="PEPTIDOGLYCAN D,D-TRANSPEPTIDASE FTSI"/>
    <property type="match status" value="1"/>
</dbReference>
<dbReference type="SUPFAM" id="SSF56519">
    <property type="entry name" value="Penicillin binding protein dimerisation domain"/>
    <property type="match status" value="1"/>
</dbReference>
<dbReference type="Gene3D" id="3.90.1310.10">
    <property type="entry name" value="Penicillin-binding protein 2a (Domain 2)"/>
    <property type="match status" value="1"/>
</dbReference>
<comment type="subcellular location">
    <subcellularLocation>
        <location evidence="1">Membrane</location>
    </subcellularLocation>
</comment>